<keyword evidence="1" id="KW-0812">Transmembrane</keyword>
<dbReference type="Proteomes" id="UP000239590">
    <property type="component" value="Unassembled WGS sequence"/>
</dbReference>
<evidence type="ECO:0000256" key="1">
    <source>
        <dbReference type="SAM" id="Phobius"/>
    </source>
</evidence>
<organism evidence="2 3">
    <name type="scientific">Siphonobacter curvatus</name>
    <dbReference type="NCBI Taxonomy" id="2094562"/>
    <lineage>
        <taxon>Bacteria</taxon>
        <taxon>Pseudomonadati</taxon>
        <taxon>Bacteroidota</taxon>
        <taxon>Cytophagia</taxon>
        <taxon>Cytophagales</taxon>
        <taxon>Cytophagaceae</taxon>
        <taxon>Siphonobacter</taxon>
    </lineage>
</organism>
<evidence type="ECO:0000313" key="2">
    <source>
        <dbReference type="EMBL" id="PQA60656.1"/>
    </source>
</evidence>
<protein>
    <submittedName>
        <fullName evidence="2">Uncharacterized protein</fullName>
    </submittedName>
</protein>
<keyword evidence="3" id="KW-1185">Reference proteome</keyword>
<evidence type="ECO:0000313" key="3">
    <source>
        <dbReference type="Proteomes" id="UP000239590"/>
    </source>
</evidence>
<comment type="caution">
    <text evidence="2">The sequence shown here is derived from an EMBL/GenBank/DDBJ whole genome shotgun (WGS) entry which is preliminary data.</text>
</comment>
<dbReference type="AlphaFoldDB" id="A0A2S7ISK2"/>
<dbReference type="EMBL" id="PTRA01000001">
    <property type="protein sequence ID" value="PQA60656.1"/>
    <property type="molecule type" value="Genomic_DNA"/>
</dbReference>
<proteinExistence type="predicted"/>
<dbReference type="RefSeq" id="WP_104713161.1">
    <property type="nucleotide sequence ID" value="NZ_PTRA01000001.1"/>
</dbReference>
<keyword evidence="1" id="KW-1133">Transmembrane helix</keyword>
<keyword evidence="1" id="KW-0472">Membrane</keyword>
<reference evidence="3" key="1">
    <citation type="submission" date="2018-02" db="EMBL/GenBank/DDBJ databases">
        <title>Genome sequencing of Solimonas sp. HR-BB.</title>
        <authorList>
            <person name="Lee Y."/>
            <person name="Jeon C.O."/>
        </authorList>
    </citation>
    <scope>NUCLEOTIDE SEQUENCE [LARGE SCALE GENOMIC DNA]</scope>
    <source>
        <strain evidence="3">HR-U</strain>
    </source>
</reference>
<gene>
    <name evidence="2" type="ORF">C5O19_13885</name>
</gene>
<name>A0A2S7ISK2_9BACT</name>
<accession>A0A2S7ISK2</accession>
<sequence length="70" mass="8149">MLALGVFYNKNTLEVWITEYFTHAWVETIGPEWIVFALMLLPLAFTGKYMGYYCYGLFLIVYVLAQLSNP</sequence>
<feature type="transmembrane region" description="Helical" evidence="1">
    <location>
        <begin position="52"/>
        <end position="68"/>
    </location>
</feature>